<accession>A0A517MUC9</accession>
<dbReference type="EMBL" id="CP036263">
    <property type="protein sequence ID" value="QDS98493.1"/>
    <property type="molecule type" value="Genomic_DNA"/>
</dbReference>
<gene>
    <name evidence="4" type="primary">porB</name>
    <name evidence="4" type="ORF">HG15A2_17730</name>
</gene>
<evidence type="ECO:0000256" key="2">
    <source>
        <dbReference type="SAM" id="SignalP"/>
    </source>
</evidence>
<dbReference type="RefSeq" id="WP_145059666.1">
    <property type="nucleotide sequence ID" value="NZ_CP036263.1"/>
</dbReference>
<comment type="similarity">
    <text evidence="1">Belongs to the glycosyl hydrolase 16 family.</text>
</comment>
<dbReference type="SUPFAM" id="SSF49899">
    <property type="entry name" value="Concanavalin A-like lectins/glucanases"/>
    <property type="match status" value="1"/>
</dbReference>
<dbReference type="AlphaFoldDB" id="A0A517MUC9"/>
<proteinExistence type="inferred from homology"/>
<dbReference type="InterPro" id="IPR013320">
    <property type="entry name" value="ConA-like_dom_sf"/>
</dbReference>
<keyword evidence="4" id="KW-0326">Glycosidase</keyword>
<dbReference type="InterPro" id="IPR000757">
    <property type="entry name" value="Beta-glucanase-like"/>
</dbReference>
<dbReference type="InterPro" id="IPR050546">
    <property type="entry name" value="Glycosyl_Hydrlase_16"/>
</dbReference>
<dbReference type="EC" id="3.2.1.178" evidence="4"/>
<dbReference type="Gene3D" id="2.60.120.200">
    <property type="match status" value="1"/>
</dbReference>
<dbReference type="PANTHER" id="PTHR10963">
    <property type="entry name" value="GLYCOSYL HYDROLASE-RELATED"/>
    <property type="match status" value="1"/>
</dbReference>
<keyword evidence="5" id="KW-1185">Reference proteome</keyword>
<reference evidence="4 5" key="1">
    <citation type="submission" date="2019-02" db="EMBL/GenBank/DDBJ databases">
        <title>Deep-cultivation of Planctomycetes and their phenomic and genomic characterization uncovers novel biology.</title>
        <authorList>
            <person name="Wiegand S."/>
            <person name="Jogler M."/>
            <person name="Boedeker C."/>
            <person name="Pinto D."/>
            <person name="Vollmers J."/>
            <person name="Rivas-Marin E."/>
            <person name="Kohn T."/>
            <person name="Peeters S.H."/>
            <person name="Heuer A."/>
            <person name="Rast P."/>
            <person name="Oberbeckmann S."/>
            <person name="Bunk B."/>
            <person name="Jeske O."/>
            <person name="Meyerdierks A."/>
            <person name="Storesund J.E."/>
            <person name="Kallscheuer N."/>
            <person name="Luecker S."/>
            <person name="Lage O.M."/>
            <person name="Pohl T."/>
            <person name="Merkel B.J."/>
            <person name="Hornburger P."/>
            <person name="Mueller R.-W."/>
            <person name="Bruemmer F."/>
            <person name="Labrenz M."/>
            <person name="Spormann A.M."/>
            <person name="Op den Camp H."/>
            <person name="Overmann J."/>
            <person name="Amann R."/>
            <person name="Jetten M.S.M."/>
            <person name="Mascher T."/>
            <person name="Medema M.H."/>
            <person name="Devos D.P."/>
            <person name="Kaster A.-K."/>
            <person name="Ovreas L."/>
            <person name="Rohde M."/>
            <person name="Galperin M.Y."/>
            <person name="Jogler C."/>
        </authorList>
    </citation>
    <scope>NUCLEOTIDE SEQUENCE [LARGE SCALE GENOMIC DNA]</scope>
    <source>
        <strain evidence="4 5">HG15A2</strain>
    </source>
</reference>
<evidence type="ECO:0000256" key="1">
    <source>
        <dbReference type="ARBA" id="ARBA00006865"/>
    </source>
</evidence>
<feature type="signal peptide" evidence="2">
    <location>
        <begin position="1"/>
        <end position="23"/>
    </location>
</feature>
<evidence type="ECO:0000313" key="4">
    <source>
        <dbReference type="EMBL" id="QDS98493.1"/>
    </source>
</evidence>
<evidence type="ECO:0000313" key="5">
    <source>
        <dbReference type="Proteomes" id="UP000319852"/>
    </source>
</evidence>
<dbReference type="GO" id="GO:0005975">
    <property type="term" value="P:carbohydrate metabolic process"/>
    <property type="evidence" value="ECO:0007669"/>
    <property type="project" value="InterPro"/>
</dbReference>
<feature type="domain" description="GH16" evidence="3">
    <location>
        <begin position="21"/>
        <end position="293"/>
    </location>
</feature>
<dbReference type="Gene3D" id="2.60.120.260">
    <property type="entry name" value="Galactose-binding domain-like"/>
    <property type="match status" value="1"/>
</dbReference>
<feature type="chain" id="PRO_5022175925" evidence="2">
    <location>
        <begin position="24"/>
        <end position="452"/>
    </location>
</feature>
<dbReference type="OrthoDB" id="9809583at2"/>
<dbReference type="KEGG" id="amob:HG15A2_17730"/>
<dbReference type="Pfam" id="PF00722">
    <property type="entry name" value="Glyco_hydro_16"/>
    <property type="match status" value="1"/>
</dbReference>
<dbReference type="PANTHER" id="PTHR10963:SF55">
    <property type="entry name" value="GLYCOSIDE HYDROLASE FAMILY 16 PROTEIN"/>
    <property type="match status" value="1"/>
</dbReference>
<dbReference type="Proteomes" id="UP000319852">
    <property type="component" value="Chromosome"/>
</dbReference>
<evidence type="ECO:0000259" key="3">
    <source>
        <dbReference type="PROSITE" id="PS51762"/>
    </source>
</evidence>
<sequence precursor="true">MMNSLPIFTAACLIATGSTIAAAQPAVYPVADPKNQGEWHLNDAVSDEFEGTTLDEKKWHIQGTNGEYRSNFIGRAPSQFSTKNVRIEAGKLKLQAKWEPDFDFSKKIDKSDKKAPEGRPYENITTAAVISKQQFLYGYMEIKCKAADASVTSSFWMTGNGVELDVFEFLARPAQTHKKQLPRELWSSIHDWSPEGKGKTTWTDRLQLDWKVADDFHVYGIEWDENYLKFHADGKLVRSVTRQEVGEEGWVITKPLWVWVDSETFPWHGIPEKNDLPVDFEIEYIRIWQKSLTSNIPLSFEGPFALEEKSQDWWMTEPSRKHLAIVDEKAASGSKSLKFSDSGPLEEKVTAFAPYGSSDLEPGRYEFSMKAWLEPECDVKRVRIVLEEPWLELKPLDLSGVEKGKWVTISQTFRRSDPSSAKDRIRVVVQPEDVSGSGQALYIDDLSIEKTE</sequence>
<organism evidence="4 5">
    <name type="scientific">Adhaeretor mobilis</name>
    <dbReference type="NCBI Taxonomy" id="1930276"/>
    <lineage>
        <taxon>Bacteria</taxon>
        <taxon>Pseudomonadati</taxon>
        <taxon>Planctomycetota</taxon>
        <taxon>Planctomycetia</taxon>
        <taxon>Pirellulales</taxon>
        <taxon>Lacipirellulaceae</taxon>
        <taxon>Adhaeretor</taxon>
    </lineage>
</organism>
<dbReference type="GO" id="GO:0004553">
    <property type="term" value="F:hydrolase activity, hydrolyzing O-glycosyl compounds"/>
    <property type="evidence" value="ECO:0007669"/>
    <property type="project" value="InterPro"/>
</dbReference>
<name>A0A517MUC9_9BACT</name>
<keyword evidence="4" id="KW-0378">Hydrolase</keyword>
<keyword evidence="2" id="KW-0732">Signal</keyword>
<dbReference type="PROSITE" id="PS51762">
    <property type="entry name" value="GH16_2"/>
    <property type="match status" value="1"/>
</dbReference>
<protein>
    <submittedName>
        <fullName evidence="4">Beta-porphyranase B</fullName>
        <ecNumber evidence="4">3.2.1.178</ecNumber>
    </submittedName>
</protein>